<feature type="region of interest" description="Disordered" evidence="1">
    <location>
        <begin position="1"/>
        <end position="64"/>
    </location>
</feature>
<accession>K0R3E0</accession>
<protein>
    <submittedName>
        <fullName evidence="2">Uncharacterized protein</fullName>
    </submittedName>
</protein>
<name>K0R3E0_THAOC</name>
<comment type="caution">
    <text evidence="2">The sequence shown here is derived from an EMBL/GenBank/DDBJ whole genome shotgun (WGS) entry which is preliminary data.</text>
</comment>
<evidence type="ECO:0000256" key="1">
    <source>
        <dbReference type="SAM" id="MobiDB-lite"/>
    </source>
</evidence>
<organism evidence="2 3">
    <name type="scientific">Thalassiosira oceanica</name>
    <name type="common">Marine diatom</name>
    <dbReference type="NCBI Taxonomy" id="159749"/>
    <lineage>
        <taxon>Eukaryota</taxon>
        <taxon>Sar</taxon>
        <taxon>Stramenopiles</taxon>
        <taxon>Ochrophyta</taxon>
        <taxon>Bacillariophyta</taxon>
        <taxon>Coscinodiscophyceae</taxon>
        <taxon>Thalassiosirophycidae</taxon>
        <taxon>Thalassiosirales</taxon>
        <taxon>Thalassiosiraceae</taxon>
        <taxon>Thalassiosira</taxon>
    </lineage>
</organism>
<keyword evidence="3" id="KW-1185">Reference proteome</keyword>
<dbReference type="PANTHER" id="PTHR21113:SF4">
    <property type="entry name" value="CHITIN-BINDING TYPE-4 DOMAIN-CONTAINING PROTEIN"/>
    <property type="match status" value="1"/>
</dbReference>
<reference evidence="2 3" key="1">
    <citation type="journal article" date="2012" name="Genome Biol.">
        <title>Genome and low-iron response of an oceanic diatom adapted to chronic iron limitation.</title>
        <authorList>
            <person name="Lommer M."/>
            <person name="Specht M."/>
            <person name="Roy A.S."/>
            <person name="Kraemer L."/>
            <person name="Andreson R."/>
            <person name="Gutowska M.A."/>
            <person name="Wolf J."/>
            <person name="Bergner S.V."/>
            <person name="Schilhabel M.B."/>
            <person name="Klostermeier U.C."/>
            <person name="Beiko R.G."/>
            <person name="Rosenstiel P."/>
            <person name="Hippler M."/>
            <person name="Laroche J."/>
        </authorList>
    </citation>
    <scope>NUCLEOTIDE SEQUENCE [LARGE SCALE GENOMIC DNA]</scope>
    <source>
        <strain evidence="2 3">CCMP1005</strain>
    </source>
</reference>
<sequence length="457" mass="49704">MAEPAAASMQHQAPASALDRASAAAQHHSSSGQRNAKSEVKTTNSTDDTTGPHPDDQANRVERKRDARDVMGALLLLLFLYLAAASPLPPGDEGDRADVQSRRRKAQAGATRQRRAATSGGVAPLNVFLSVKDLFDARRRAVEWVVFQTLPTFSSPSKTGDGDPNASRVYTYNGFFESLRTMAADGILGDSYHAESNPYVPGYTKSGDDSHVTDEDNMSFYVGQDDPGHPNSKAYAVVNVAAFLSQAMAEAVQFDACEEFNGLPSGFTKDSVLKKTEDSDWYTSDLGVYGLLSELGAVEGRRFPSSAACGQLGRNYQIESCPVLGDDGTPTYDDGAMVDSACPIDATVEVMAMPHPRYNSKEREKGEIVRGEHPPPPLECRPKVFEGDYGGYWDGYSKEFVRNVAHPSTTGRIDTEGCAYWGRGMLMTRTTCGIGRLNFLMGRRAYEEGRPSRYPDV</sequence>
<feature type="non-terminal residue" evidence="2">
    <location>
        <position position="457"/>
    </location>
</feature>
<gene>
    <name evidence="2" type="ORF">THAOC_33899</name>
</gene>
<evidence type="ECO:0000313" key="3">
    <source>
        <dbReference type="Proteomes" id="UP000266841"/>
    </source>
</evidence>
<proteinExistence type="predicted"/>
<dbReference type="PANTHER" id="PTHR21113">
    <property type="entry name" value="AGAP001705-PA"/>
    <property type="match status" value="1"/>
</dbReference>
<feature type="compositionally biased region" description="Low complexity" evidence="1">
    <location>
        <begin position="13"/>
        <end position="31"/>
    </location>
</feature>
<feature type="compositionally biased region" description="Basic and acidic residues" evidence="1">
    <location>
        <begin position="53"/>
        <end position="64"/>
    </location>
</feature>
<feature type="region of interest" description="Disordered" evidence="1">
    <location>
        <begin position="89"/>
        <end position="119"/>
    </location>
</feature>
<evidence type="ECO:0000313" key="2">
    <source>
        <dbReference type="EMBL" id="EJK47383.1"/>
    </source>
</evidence>
<dbReference type="EMBL" id="AGNL01046999">
    <property type="protein sequence ID" value="EJK47383.1"/>
    <property type="molecule type" value="Genomic_DNA"/>
</dbReference>
<dbReference type="Proteomes" id="UP000266841">
    <property type="component" value="Unassembled WGS sequence"/>
</dbReference>
<dbReference type="AlphaFoldDB" id="K0R3E0"/>